<dbReference type="EC" id="4.-.-.-" evidence="5"/>
<keyword evidence="5 7" id="KW-0479">Metal-binding</keyword>
<dbReference type="GO" id="GO:0070497">
    <property type="term" value="F:6-carboxytetrahydropterin synthase activity"/>
    <property type="evidence" value="ECO:0007669"/>
    <property type="project" value="UniProtKB-EC"/>
</dbReference>
<organism evidence="8 9">
    <name type="scientific">Candidatus Ozemobacter sibiricus</name>
    <dbReference type="NCBI Taxonomy" id="2268124"/>
    <lineage>
        <taxon>Bacteria</taxon>
        <taxon>Candidatus Ozemobacteria</taxon>
        <taxon>Candidatus Ozemobacterales</taxon>
        <taxon>Candidatus Ozemobacteraceae</taxon>
        <taxon>Candidatus Ozemobacter</taxon>
    </lineage>
</organism>
<dbReference type="Gene3D" id="3.30.479.10">
    <property type="entry name" value="6-pyruvoyl tetrahydropterin synthase/QueD"/>
    <property type="match status" value="1"/>
</dbReference>
<dbReference type="SUPFAM" id="SSF55620">
    <property type="entry name" value="Tetrahydrobiopterin biosynthesis enzymes-like"/>
    <property type="match status" value="1"/>
</dbReference>
<dbReference type="AlphaFoldDB" id="A0A367ZKI6"/>
<comment type="caution">
    <text evidence="8">The sequence shown here is derived from an EMBL/GenBank/DDBJ whole genome shotgun (WGS) entry which is preliminary data.</text>
</comment>
<evidence type="ECO:0000256" key="5">
    <source>
        <dbReference type="PIRNR" id="PIRNR006113"/>
    </source>
</evidence>
<evidence type="ECO:0000256" key="3">
    <source>
        <dbReference type="ARBA" id="ARBA00018141"/>
    </source>
</evidence>
<evidence type="ECO:0000256" key="4">
    <source>
        <dbReference type="ARBA" id="ARBA00048807"/>
    </source>
</evidence>
<dbReference type="GO" id="GO:0046872">
    <property type="term" value="F:metal ion binding"/>
    <property type="evidence" value="ECO:0007669"/>
    <property type="project" value="UniProtKB-KW"/>
</dbReference>
<evidence type="ECO:0000313" key="9">
    <source>
        <dbReference type="Proteomes" id="UP000252355"/>
    </source>
</evidence>
<keyword evidence="5" id="KW-0456">Lyase</keyword>
<dbReference type="Pfam" id="PF01242">
    <property type="entry name" value="PTPS"/>
    <property type="match status" value="1"/>
</dbReference>
<feature type="active site" description="Proton acceptor" evidence="6">
    <location>
        <position position="23"/>
    </location>
</feature>
<dbReference type="PANTHER" id="PTHR12589">
    <property type="entry name" value="PYRUVOYL TETRAHYDROBIOPTERIN SYNTHASE"/>
    <property type="match status" value="1"/>
</dbReference>
<dbReference type="EMBL" id="QOQW01000021">
    <property type="protein sequence ID" value="RCK78623.1"/>
    <property type="molecule type" value="Genomic_DNA"/>
</dbReference>
<evidence type="ECO:0000256" key="6">
    <source>
        <dbReference type="PIRSR" id="PIRSR006113-1"/>
    </source>
</evidence>
<keyword evidence="5" id="KW-0671">Queuosine biosynthesis</keyword>
<comment type="similarity">
    <text evidence="2 5">Belongs to the PTPS family. QueD subfamily.</text>
</comment>
<dbReference type="Proteomes" id="UP000252355">
    <property type="component" value="Unassembled WGS sequence"/>
</dbReference>
<dbReference type="InterPro" id="IPR038418">
    <property type="entry name" value="6-PTP_synth/QueD_sf"/>
</dbReference>
<evidence type="ECO:0000256" key="7">
    <source>
        <dbReference type="PIRSR" id="PIRSR006113-2"/>
    </source>
</evidence>
<comment type="pathway">
    <text evidence="1 5">Purine metabolism; 7-cyano-7-deazaguanine biosynthesis.</text>
</comment>
<evidence type="ECO:0000256" key="2">
    <source>
        <dbReference type="ARBA" id="ARBA00008900"/>
    </source>
</evidence>
<feature type="active site" description="Charge relay system" evidence="6">
    <location>
        <position position="67"/>
    </location>
</feature>
<dbReference type="PIRSF" id="PIRSF006113">
    <property type="entry name" value="PTP_synth"/>
    <property type="match status" value="1"/>
</dbReference>
<proteinExistence type="inferred from homology"/>
<accession>A0A367ZKI6</accession>
<feature type="binding site" evidence="7">
    <location>
        <position position="14"/>
    </location>
    <ligand>
        <name>Zn(2+)</name>
        <dbReference type="ChEBI" id="CHEBI:29105"/>
    </ligand>
</feature>
<name>A0A367ZKI6_9BACT</name>
<dbReference type="GO" id="GO:0008616">
    <property type="term" value="P:tRNA queuosine(34) biosynthetic process"/>
    <property type="evidence" value="ECO:0007669"/>
    <property type="project" value="UniProtKB-KW"/>
</dbReference>
<feature type="binding site" evidence="7">
    <location>
        <position position="27"/>
    </location>
    <ligand>
        <name>Zn(2+)</name>
        <dbReference type="ChEBI" id="CHEBI:29105"/>
    </ligand>
</feature>
<dbReference type="PANTHER" id="PTHR12589:SF8">
    <property type="entry name" value="6-CARBOXY-5,6,7,8-TETRAHYDROPTERIN SYNTHASE"/>
    <property type="match status" value="1"/>
</dbReference>
<feature type="binding site" evidence="7">
    <location>
        <position position="29"/>
    </location>
    <ligand>
        <name>Zn(2+)</name>
        <dbReference type="ChEBI" id="CHEBI:29105"/>
    </ligand>
</feature>
<evidence type="ECO:0000313" key="8">
    <source>
        <dbReference type="EMBL" id="RCK78623.1"/>
    </source>
</evidence>
<dbReference type="UniPathway" id="UPA00391"/>
<evidence type="ECO:0000256" key="1">
    <source>
        <dbReference type="ARBA" id="ARBA00005061"/>
    </source>
</evidence>
<reference evidence="8 9" key="1">
    <citation type="submission" date="2018-05" db="EMBL/GenBank/DDBJ databases">
        <title>A metagenomic window into the 2 km-deep terrestrial subsurface aquifer revealed taxonomically and functionally diverse microbial community comprising novel uncultured bacterial lineages.</title>
        <authorList>
            <person name="Kadnikov V.V."/>
            <person name="Mardanov A.V."/>
            <person name="Beletsky A.V."/>
            <person name="Banks D."/>
            <person name="Pimenov N.V."/>
            <person name="Frank Y.A."/>
            <person name="Karnachuk O.V."/>
            <person name="Ravin N.V."/>
        </authorList>
    </citation>
    <scope>NUCLEOTIDE SEQUENCE [LARGE SCALE GENOMIC DNA]</scope>
    <source>
        <strain evidence="8">BY5</strain>
    </source>
</reference>
<sequence>MYRISVEKSFSAAHLLPDHPGKCRQLHGHNWRVRVTAAAATLDQQGMVVDFSVLKRALAEVCDQFDHRLLNELPLLAGVVPTAEHLCRIIHGELARRLDDGRVRIALVQIWETPDNCAEFVPAGGGEGQP</sequence>
<feature type="active site" description="Charge relay system" evidence="6">
    <location>
        <position position="112"/>
    </location>
</feature>
<gene>
    <name evidence="8" type="ORF">OZSIB_1345</name>
</gene>
<protein>
    <recommendedName>
        <fullName evidence="3 5">6-carboxy-5,6,7,8-tetrahydropterin synthase</fullName>
        <ecNumber evidence="5">4.-.-.-</ecNumber>
    </recommendedName>
</protein>
<comment type="catalytic activity">
    <reaction evidence="4 5">
        <text>7,8-dihydroneopterin 3'-triphosphate + H2O = 6-carboxy-5,6,7,8-tetrahydropterin + triphosphate + acetaldehyde + 2 H(+)</text>
        <dbReference type="Rhea" id="RHEA:27966"/>
        <dbReference type="ChEBI" id="CHEBI:15343"/>
        <dbReference type="ChEBI" id="CHEBI:15377"/>
        <dbReference type="ChEBI" id="CHEBI:15378"/>
        <dbReference type="ChEBI" id="CHEBI:18036"/>
        <dbReference type="ChEBI" id="CHEBI:58462"/>
        <dbReference type="ChEBI" id="CHEBI:61032"/>
        <dbReference type="EC" id="4.1.2.50"/>
    </reaction>
</comment>
<comment type="cofactor">
    <cofactor evidence="5 7">
        <name>Zn(2+)</name>
        <dbReference type="ChEBI" id="CHEBI:29105"/>
    </cofactor>
    <text evidence="5 7">Binds 1 zinc ion per subunit.</text>
</comment>
<dbReference type="NCBIfam" id="TIGR03367">
    <property type="entry name" value="queuosine_QueD"/>
    <property type="match status" value="1"/>
</dbReference>
<dbReference type="InterPro" id="IPR007115">
    <property type="entry name" value="6-PTP_synth/QueD"/>
</dbReference>
<keyword evidence="5 7" id="KW-0862">Zinc</keyword>